<feature type="transmembrane region" description="Helical" evidence="1">
    <location>
        <begin position="92"/>
        <end position="113"/>
    </location>
</feature>
<organism evidence="2 3">
    <name type="scientific">Robbsia andropogonis</name>
    <dbReference type="NCBI Taxonomy" id="28092"/>
    <lineage>
        <taxon>Bacteria</taxon>
        <taxon>Pseudomonadati</taxon>
        <taxon>Pseudomonadota</taxon>
        <taxon>Betaproteobacteria</taxon>
        <taxon>Burkholderiales</taxon>
        <taxon>Burkholderiaceae</taxon>
        <taxon>Robbsia</taxon>
    </lineage>
</organism>
<dbReference type="EMBL" id="LAQU01000003">
    <property type="protein sequence ID" value="KKB64714.1"/>
    <property type="molecule type" value="Genomic_DNA"/>
</dbReference>
<dbReference type="Proteomes" id="UP000033618">
    <property type="component" value="Unassembled WGS sequence"/>
</dbReference>
<dbReference type="AlphaFoldDB" id="A0A0F5K4C4"/>
<evidence type="ECO:0000313" key="2">
    <source>
        <dbReference type="EMBL" id="KKB64714.1"/>
    </source>
</evidence>
<sequence length="114" mass="12585">MRGNTQEPHDNRAEEMPRMGAWRAFAGKQAGGAVEYVQSLAVLVILLYAMYSFGMAAFAHRRGEPFVLQEAGTPLLRSFGDWAPRSLRLLMLLRRVALAAALVLGASMVYALFI</sequence>
<protein>
    <submittedName>
        <fullName evidence="2">Uncharacterized protein</fullName>
    </submittedName>
</protein>
<evidence type="ECO:0000256" key="1">
    <source>
        <dbReference type="SAM" id="Phobius"/>
    </source>
</evidence>
<gene>
    <name evidence="2" type="ORF">WM40_04845</name>
</gene>
<dbReference type="RefSeq" id="WP_024903598.1">
    <property type="nucleotide sequence ID" value="NZ_CP191271.1"/>
</dbReference>
<keyword evidence="3" id="KW-1185">Reference proteome</keyword>
<dbReference type="STRING" id="28092.WM40_04845"/>
<keyword evidence="1" id="KW-1133">Transmembrane helix</keyword>
<reference evidence="2 3" key="1">
    <citation type="submission" date="2015-03" db="EMBL/GenBank/DDBJ databases">
        <title>Draft Genome Sequence of Burkholderia andropogonis type strain ICMP2807, isolated from Sorghum bicolor.</title>
        <authorList>
            <person name="Lopes-Santos L."/>
            <person name="Castro D.B."/>
            <person name="Ottoboni L.M."/>
            <person name="Park D."/>
            <person name="Weirc B.S."/>
            <person name="Destefano S.A."/>
        </authorList>
    </citation>
    <scope>NUCLEOTIDE SEQUENCE [LARGE SCALE GENOMIC DNA]</scope>
    <source>
        <strain evidence="2 3">ICMP2807</strain>
    </source>
</reference>
<keyword evidence="1" id="KW-0472">Membrane</keyword>
<accession>A0A0F5K4C4</accession>
<feature type="transmembrane region" description="Helical" evidence="1">
    <location>
        <begin position="36"/>
        <end position="59"/>
    </location>
</feature>
<dbReference type="PATRIC" id="fig|28092.6.peg.1149"/>
<comment type="caution">
    <text evidence="2">The sequence shown here is derived from an EMBL/GenBank/DDBJ whole genome shotgun (WGS) entry which is preliminary data.</text>
</comment>
<name>A0A0F5K4C4_9BURK</name>
<keyword evidence="1" id="KW-0812">Transmembrane</keyword>
<proteinExistence type="predicted"/>
<evidence type="ECO:0000313" key="3">
    <source>
        <dbReference type="Proteomes" id="UP000033618"/>
    </source>
</evidence>